<dbReference type="STRING" id="351605.Gura_1785"/>
<keyword evidence="12" id="KW-1185">Reference proteome</keyword>
<dbReference type="UniPathway" id="UPA00666"/>
<dbReference type="Pfam" id="PF00795">
    <property type="entry name" value="CN_hydrolase"/>
    <property type="match status" value="1"/>
</dbReference>
<dbReference type="PANTHER" id="PTHR38686">
    <property type="entry name" value="APOLIPOPROTEIN N-ACYLTRANSFERASE"/>
    <property type="match status" value="1"/>
</dbReference>
<comment type="function">
    <text evidence="9">Catalyzes the phospholipid dependent N-acylation of the N-terminal cysteine of apolipoprotein, the last step in lipoprotein maturation.</text>
</comment>
<dbReference type="RefSeq" id="WP_011938680.1">
    <property type="nucleotide sequence ID" value="NC_009483.1"/>
</dbReference>
<name>A5GEX0_GEOUR</name>
<dbReference type="InterPro" id="IPR003010">
    <property type="entry name" value="C-N_Hydrolase"/>
</dbReference>
<dbReference type="Proteomes" id="UP000006695">
    <property type="component" value="Chromosome"/>
</dbReference>
<dbReference type="KEGG" id="gur:Gura_1785"/>
<dbReference type="PROSITE" id="PS50263">
    <property type="entry name" value="CN_HYDROLASE"/>
    <property type="match status" value="1"/>
</dbReference>
<dbReference type="SUPFAM" id="SSF56317">
    <property type="entry name" value="Carbon-nitrogen hydrolase"/>
    <property type="match status" value="1"/>
</dbReference>
<dbReference type="AlphaFoldDB" id="A5GEX0"/>
<evidence type="ECO:0000259" key="10">
    <source>
        <dbReference type="PROSITE" id="PS50263"/>
    </source>
</evidence>
<evidence type="ECO:0000256" key="6">
    <source>
        <dbReference type="ARBA" id="ARBA00022989"/>
    </source>
</evidence>
<accession>A5GEX0</accession>
<evidence type="ECO:0000256" key="2">
    <source>
        <dbReference type="ARBA" id="ARBA00010065"/>
    </source>
</evidence>
<feature type="transmembrane region" description="Helical" evidence="9">
    <location>
        <begin position="92"/>
        <end position="117"/>
    </location>
</feature>
<keyword evidence="5 9" id="KW-0812">Transmembrane</keyword>
<dbReference type="InterPro" id="IPR004563">
    <property type="entry name" value="Apolipo_AcylTrfase"/>
</dbReference>
<dbReference type="GO" id="GO:0005886">
    <property type="term" value="C:plasma membrane"/>
    <property type="evidence" value="ECO:0007669"/>
    <property type="project" value="UniProtKB-SubCell"/>
</dbReference>
<dbReference type="InterPro" id="IPR045378">
    <property type="entry name" value="LNT_N"/>
</dbReference>
<feature type="transmembrane region" description="Helical" evidence="9">
    <location>
        <begin position="495"/>
        <end position="512"/>
    </location>
</feature>
<evidence type="ECO:0000256" key="9">
    <source>
        <dbReference type="HAMAP-Rule" id="MF_01148"/>
    </source>
</evidence>
<dbReference type="OrthoDB" id="9804277at2"/>
<keyword evidence="6 9" id="KW-1133">Transmembrane helix</keyword>
<proteinExistence type="inferred from homology"/>
<organism evidence="11 12">
    <name type="scientific">Geotalea uraniireducens (strain Rf4)</name>
    <name type="common">Geobacter uraniireducens</name>
    <dbReference type="NCBI Taxonomy" id="351605"/>
    <lineage>
        <taxon>Bacteria</taxon>
        <taxon>Pseudomonadati</taxon>
        <taxon>Thermodesulfobacteriota</taxon>
        <taxon>Desulfuromonadia</taxon>
        <taxon>Geobacterales</taxon>
        <taxon>Geobacteraceae</taxon>
        <taxon>Geotalea</taxon>
    </lineage>
</organism>
<feature type="transmembrane region" description="Helical" evidence="9">
    <location>
        <begin position="129"/>
        <end position="152"/>
    </location>
</feature>
<dbReference type="Pfam" id="PF20154">
    <property type="entry name" value="LNT_N"/>
    <property type="match status" value="1"/>
</dbReference>
<feature type="transmembrane region" description="Helical" evidence="9">
    <location>
        <begin position="203"/>
        <end position="223"/>
    </location>
</feature>
<feature type="domain" description="CN hydrolase" evidence="10">
    <location>
        <begin position="239"/>
        <end position="482"/>
    </location>
</feature>
<protein>
    <recommendedName>
        <fullName evidence="9">Apolipoprotein N-acyltransferase</fullName>
        <shortName evidence="9">ALP N-acyltransferase</shortName>
        <ecNumber evidence="9">2.3.1.269</ecNumber>
    </recommendedName>
</protein>
<keyword evidence="9" id="KW-0997">Cell inner membrane</keyword>
<dbReference type="InterPro" id="IPR036526">
    <property type="entry name" value="C-N_Hydrolase_sf"/>
</dbReference>
<comment type="catalytic activity">
    <reaction evidence="9">
        <text>N-terminal S-1,2-diacyl-sn-glyceryl-L-cysteinyl-[lipoprotein] + a glycerophospholipid = N-acyl-S-1,2-diacyl-sn-glyceryl-L-cysteinyl-[lipoprotein] + a 2-acyl-sn-glycero-3-phospholipid + H(+)</text>
        <dbReference type="Rhea" id="RHEA:48228"/>
        <dbReference type="Rhea" id="RHEA-COMP:14681"/>
        <dbReference type="Rhea" id="RHEA-COMP:14684"/>
        <dbReference type="ChEBI" id="CHEBI:15378"/>
        <dbReference type="ChEBI" id="CHEBI:136912"/>
        <dbReference type="ChEBI" id="CHEBI:140656"/>
        <dbReference type="ChEBI" id="CHEBI:140657"/>
        <dbReference type="ChEBI" id="CHEBI:140660"/>
        <dbReference type="EC" id="2.3.1.269"/>
    </reaction>
</comment>
<comment type="pathway">
    <text evidence="9">Protein modification; lipoprotein biosynthesis (N-acyl transfer).</text>
</comment>
<evidence type="ECO:0000256" key="4">
    <source>
        <dbReference type="ARBA" id="ARBA00022679"/>
    </source>
</evidence>
<dbReference type="HAMAP" id="MF_01148">
    <property type="entry name" value="Lnt"/>
    <property type="match status" value="1"/>
</dbReference>
<evidence type="ECO:0000256" key="8">
    <source>
        <dbReference type="ARBA" id="ARBA00023315"/>
    </source>
</evidence>
<keyword evidence="7 9" id="KW-0472">Membrane</keyword>
<keyword evidence="4 9" id="KW-0808">Transferase</keyword>
<comment type="similarity">
    <text evidence="2 9">Belongs to the CN hydrolase family. Apolipoprotein N-acyltransferase subfamily.</text>
</comment>
<dbReference type="GO" id="GO:0016410">
    <property type="term" value="F:N-acyltransferase activity"/>
    <property type="evidence" value="ECO:0007669"/>
    <property type="project" value="UniProtKB-UniRule"/>
</dbReference>
<dbReference type="GO" id="GO:0042158">
    <property type="term" value="P:lipoprotein biosynthetic process"/>
    <property type="evidence" value="ECO:0007669"/>
    <property type="project" value="UniProtKB-UniRule"/>
</dbReference>
<dbReference type="HOGENOM" id="CLU_019563_1_2_7"/>
<keyword evidence="11" id="KW-0449">Lipoprotein</keyword>
<dbReference type="EC" id="2.3.1.269" evidence="9"/>
<keyword evidence="8 9" id="KW-0012">Acyltransferase</keyword>
<evidence type="ECO:0000313" key="12">
    <source>
        <dbReference type="Proteomes" id="UP000006695"/>
    </source>
</evidence>
<evidence type="ECO:0000256" key="1">
    <source>
        <dbReference type="ARBA" id="ARBA00004651"/>
    </source>
</evidence>
<reference evidence="11 12" key="1">
    <citation type="submission" date="2007-05" db="EMBL/GenBank/DDBJ databases">
        <title>Complete sequence of Geobacter uraniireducens Rf4.</title>
        <authorList>
            <consortium name="US DOE Joint Genome Institute"/>
            <person name="Copeland A."/>
            <person name="Lucas S."/>
            <person name="Lapidus A."/>
            <person name="Barry K."/>
            <person name="Detter J.C."/>
            <person name="Glavina del Rio T."/>
            <person name="Hammon N."/>
            <person name="Israni S."/>
            <person name="Dalin E."/>
            <person name="Tice H."/>
            <person name="Pitluck S."/>
            <person name="Chertkov O."/>
            <person name="Brettin T."/>
            <person name="Bruce D."/>
            <person name="Han C."/>
            <person name="Schmutz J."/>
            <person name="Larimer F."/>
            <person name="Land M."/>
            <person name="Hauser L."/>
            <person name="Kyrpides N."/>
            <person name="Mikhailova N."/>
            <person name="Shelobolina E."/>
            <person name="Aklujkar M."/>
            <person name="Lovley D."/>
            <person name="Richardson P."/>
        </authorList>
    </citation>
    <scope>NUCLEOTIDE SEQUENCE [LARGE SCALE GENOMIC DNA]</scope>
    <source>
        <strain evidence="11 12">Rf4</strain>
    </source>
</reference>
<dbReference type="NCBIfam" id="TIGR00546">
    <property type="entry name" value="lnt"/>
    <property type="match status" value="1"/>
</dbReference>
<evidence type="ECO:0000256" key="5">
    <source>
        <dbReference type="ARBA" id="ARBA00022692"/>
    </source>
</evidence>
<dbReference type="EMBL" id="CP000698">
    <property type="protein sequence ID" value="ABQ25975.1"/>
    <property type="molecule type" value="Genomic_DNA"/>
</dbReference>
<dbReference type="CDD" id="cd07571">
    <property type="entry name" value="ALP_N-acyl_transferase"/>
    <property type="match status" value="1"/>
</dbReference>
<evidence type="ECO:0000256" key="3">
    <source>
        <dbReference type="ARBA" id="ARBA00022475"/>
    </source>
</evidence>
<dbReference type="Gene3D" id="3.60.110.10">
    <property type="entry name" value="Carbon-nitrogen hydrolase"/>
    <property type="match status" value="1"/>
</dbReference>
<keyword evidence="3 9" id="KW-1003">Cell membrane</keyword>
<comment type="subcellular location">
    <subcellularLocation>
        <location evidence="9">Cell inner membrane</location>
        <topology evidence="9">Multi-pass membrane protein</topology>
    </subcellularLocation>
    <subcellularLocation>
        <location evidence="1">Cell membrane</location>
        <topology evidence="1">Multi-pass membrane protein</topology>
    </subcellularLocation>
</comment>
<sequence length="521" mass="57703">MDYSRFKMPDFNAIPRRDYLLAVTSGILLALSFPKPGIAIFAWLAFVPLFLALGKKSPRKAFRLGFACGLTAYGGILYWINIVMTTYGKLPFLVSFCLYLLLAAYLAFYIGIIAYLVRRGEERGISPLFSFPFLWVGFELIRAVILTGFPWASLGHSQYRTLPLIQIADVTGVYGLSFLLAMANVVLYRIVKGVVRKKQAAYPTKSASALFILMALTLGYGFYRLNSVDHGEPVKVVLVQGNIPQDVKWDPAFQEATVGIYEKLSRKACTTGGNLVIWPESALPFYFQSEEKYAARVKALASELKSCLVVGSPAYEKDGERIRYLNSAFLLAPSGDVIGRSDKMHLVPFGEYVPLQKLLPFVNKLVAGIGEFSSGTKITPLNTGKGEIGVLVCFEGIFPELARAYVRAGSRLLVNITNDAWFGKSSAPYQHLSMTVFRAVENRVPLVRAANTGISSIIDSKGHIRGMTPLFEEAFLTGEVRYGEGNTIYNRYGDFFAGFCLLISVGIVVQIFRKNGKREKD</sequence>
<evidence type="ECO:0000313" key="11">
    <source>
        <dbReference type="EMBL" id="ABQ25975.1"/>
    </source>
</evidence>
<dbReference type="PANTHER" id="PTHR38686:SF1">
    <property type="entry name" value="APOLIPOPROTEIN N-ACYLTRANSFERASE"/>
    <property type="match status" value="1"/>
</dbReference>
<feature type="transmembrane region" description="Helical" evidence="9">
    <location>
        <begin position="172"/>
        <end position="191"/>
    </location>
</feature>
<feature type="transmembrane region" description="Helical" evidence="9">
    <location>
        <begin position="61"/>
        <end position="80"/>
    </location>
</feature>
<feature type="transmembrane region" description="Helical" evidence="9">
    <location>
        <begin position="37"/>
        <end position="54"/>
    </location>
</feature>
<evidence type="ECO:0000256" key="7">
    <source>
        <dbReference type="ARBA" id="ARBA00023136"/>
    </source>
</evidence>
<gene>
    <name evidence="9" type="primary">lnt</name>
    <name evidence="11" type="ordered locus">Gura_1785</name>
</gene>